<keyword evidence="8" id="KW-1185">Reference proteome</keyword>
<name>A0A9D4PEZ3_RHISA</name>
<keyword evidence="4 6" id="KW-1133">Transmembrane helix</keyword>
<keyword evidence="5 6" id="KW-0472">Membrane</keyword>
<organism evidence="7 8">
    <name type="scientific">Rhipicephalus sanguineus</name>
    <name type="common">Brown dog tick</name>
    <name type="synonym">Ixodes sanguineus</name>
    <dbReference type="NCBI Taxonomy" id="34632"/>
    <lineage>
        <taxon>Eukaryota</taxon>
        <taxon>Metazoa</taxon>
        <taxon>Ecdysozoa</taxon>
        <taxon>Arthropoda</taxon>
        <taxon>Chelicerata</taxon>
        <taxon>Arachnida</taxon>
        <taxon>Acari</taxon>
        <taxon>Parasitiformes</taxon>
        <taxon>Ixodida</taxon>
        <taxon>Ixodoidea</taxon>
        <taxon>Ixodidae</taxon>
        <taxon>Rhipicephalinae</taxon>
        <taxon>Rhipicephalus</taxon>
        <taxon>Rhipicephalus</taxon>
    </lineage>
</organism>
<comment type="subcellular location">
    <subcellularLocation>
        <location evidence="1">Cell membrane</location>
        <topology evidence="1">Multi-pass membrane protein</topology>
    </subcellularLocation>
</comment>
<dbReference type="InterPro" id="IPR013604">
    <property type="entry name" value="7TM_chemorcpt"/>
</dbReference>
<comment type="caution">
    <text evidence="7">The sequence shown here is derived from an EMBL/GenBank/DDBJ whole genome shotgun (WGS) entry which is preliminary data.</text>
</comment>
<gene>
    <name evidence="7" type="ORF">HPB52_001332</name>
</gene>
<dbReference type="GO" id="GO:0005886">
    <property type="term" value="C:plasma membrane"/>
    <property type="evidence" value="ECO:0007669"/>
    <property type="project" value="UniProtKB-SubCell"/>
</dbReference>
<evidence type="ECO:0000256" key="2">
    <source>
        <dbReference type="ARBA" id="ARBA00022475"/>
    </source>
</evidence>
<dbReference type="AlphaFoldDB" id="A0A9D4PEZ3"/>
<evidence type="ECO:0000256" key="1">
    <source>
        <dbReference type="ARBA" id="ARBA00004651"/>
    </source>
</evidence>
<evidence type="ECO:0000313" key="7">
    <source>
        <dbReference type="EMBL" id="KAH7938847.1"/>
    </source>
</evidence>
<keyword evidence="2" id="KW-1003">Cell membrane</keyword>
<feature type="transmembrane region" description="Helical" evidence="6">
    <location>
        <begin position="156"/>
        <end position="177"/>
    </location>
</feature>
<sequence length="319" mass="35844">MLTSEIAGCPFVRRTKSLPWAISLLRLVYFLACATLFSCLLLTYIIIRVWFDKPADQITIVTQAGNYMVVYCQAVVSFLNMLLRRDLLADIVLSAAKLEPKLELDAKASGRRLWKISLLCLLFALADGLKLFAGHSGHISVASFLLEGHSEHLVRLFWPTYIASCFLLSVWYNMFFWQIVCFSSLFREYLAALACRLEDSAKRVDDEKCLAAENVRVNLVELQRLLRKVDAFVGAQALCYYAGSVFFLCGMLYRLAVSSRTLEEKASRWGYTAAMGMGVVLSTAAVGSINSQVTSSAYVAVARRVRHREQSSDTRPRLQ</sequence>
<dbReference type="Proteomes" id="UP000821837">
    <property type="component" value="Chromosome 8"/>
</dbReference>
<accession>A0A9D4PEZ3</accession>
<feature type="transmembrane region" description="Helical" evidence="6">
    <location>
        <begin position="231"/>
        <end position="253"/>
    </location>
</feature>
<evidence type="ECO:0000256" key="3">
    <source>
        <dbReference type="ARBA" id="ARBA00022692"/>
    </source>
</evidence>
<dbReference type="VEuPathDB" id="VectorBase:RSAN_046561"/>
<dbReference type="Pfam" id="PF08395">
    <property type="entry name" value="7tm_7"/>
    <property type="match status" value="1"/>
</dbReference>
<dbReference type="EMBL" id="JABSTV010001254">
    <property type="protein sequence ID" value="KAH7938847.1"/>
    <property type="molecule type" value="Genomic_DNA"/>
</dbReference>
<reference evidence="7" key="2">
    <citation type="submission" date="2021-09" db="EMBL/GenBank/DDBJ databases">
        <authorList>
            <person name="Jia N."/>
            <person name="Wang J."/>
            <person name="Shi W."/>
            <person name="Du L."/>
            <person name="Sun Y."/>
            <person name="Zhan W."/>
            <person name="Jiang J."/>
            <person name="Wang Q."/>
            <person name="Zhang B."/>
            <person name="Ji P."/>
            <person name="Sakyi L.B."/>
            <person name="Cui X."/>
            <person name="Yuan T."/>
            <person name="Jiang B."/>
            <person name="Yang W."/>
            <person name="Lam T.T.-Y."/>
            <person name="Chang Q."/>
            <person name="Ding S."/>
            <person name="Wang X."/>
            <person name="Zhu J."/>
            <person name="Ruan X."/>
            <person name="Zhao L."/>
            <person name="Wei J."/>
            <person name="Que T."/>
            <person name="Du C."/>
            <person name="Cheng J."/>
            <person name="Dai P."/>
            <person name="Han X."/>
            <person name="Huang E."/>
            <person name="Gao Y."/>
            <person name="Liu J."/>
            <person name="Shao H."/>
            <person name="Ye R."/>
            <person name="Li L."/>
            <person name="Wei W."/>
            <person name="Wang X."/>
            <person name="Wang C."/>
            <person name="Huo Q."/>
            <person name="Li W."/>
            <person name="Guo W."/>
            <person name="Chen H."/>
            <person name="Chen S."/>
            <person name="Zhou L."/>
            <person name="Zhou L."/>
            <person name="Ni X."/>
            <person name="Tian J."/>
            <person name="Zhou Y."/>
            <person name="Sheng Y."/>
            <person name="Liu T."/>
            <person name="Pan Y."/>
            <person name="Xia L."/>
            <person name="Li J."/>
            <person name="Zhao F."/>
            <person name="Cao W."/>
        </authorList>
    </citation>
    <scope>NUCLEOTIDE SEQUENCE</scope>
    <source>
        <strain evidence="7">Rsan-2018</strain>
        <tissue evidence="7">Larvae</tissue>
    </source>
</reference>
<dbReference type="GO" id="GO:0050909">
    <property type="term" value="P:sensory perception of taste"/>
    <property type="evidence" value="ECO:0007669"/>
    <property type="project" value="InterPro"/>
</dbReference>
<evidence type="ECO:0000256" key="4">
    <source>
        <dbReference type="ARBA" id="ARBA00022989"/>
    </source>
</evidence>
<feature type="transmembrane region" description="Helical" evidence="6">
    <location>
        <begin position="24"/>
        <end position="47"/>
    </location>
</feature>
<keyword evidence="3 6" id="KW-0812">Transmembrane</keyword>
<reference evidence="7" key="1">
    <citation type="journal article" date="2020" name="Cell">
        <title>Large-Scale Comparative Analyses of Tick Genomes Elucidate Their Genetic Diversity and Vector Capacities.</title>
        <authorList>
            <consortium name="Tick Genome and Microbiome Consortium (TIGMIC)"/>
            <person name="Jia N."/>
            <person name="Wang J."/>
            <person name="Shi W."/>
            <person name="Du L."/>
            <person name="Sun Y."/>
            <person name="Zhan W."/>
            <person name="Jiang J.F."/>
            <person name="Wang Q."/>
            <person name="Zhang B."/>
            <person name="Ji P."/>
            <person name="Bell-Sakyi L."/>
            <person name="Cui X.M."/>
            <person name="Yuan T.T."/>
            <person name="Jiang B.G."/>
            <person name="Yang W.F."/>
            <person name="Lam T.T."/>
            <person name="Chang Q.C."/>
            <person name="Ding S.J."/>
            <person name="Wang X.J."/>
            <person name="Zhu J.G."/>
            <person name="Ruan X.D."/>
            <person name="Zhao L."/>
            <person name="Wei J.T."/>
            <person name="Ye R.Z."/>
            <person name="Que T.C."/>
            <person name="Du C.H."/>
            <person name="Zhou Y.H."/>
            <person name="Cheng J.X."/>
            <person name="Dai P.F."/>
            <person name="Guo W.B."/>
            <person name="Han X.H."/>
            <person name="Huang E.J."/>
            <person name="Li L.F."/>
            <person name="Wei W."/>
            <person name="Gao Y.C."/>
            <person name="Liu J.Z."/>
            <person name="Shao H.Z."/>
            <person name="Wang X."/>
            <person name="Wang C.C."/>
            <person name="Yang T.C."/>
            <person name="Huo Q.B."/>
            <person name="Li W."/>
            <person name="Chen H.Y."/>
            <person name="Chen S.E."/>
            <person name="Zhou L.G."/>
            <person name="Ni X.B."/>
            <person name="Tian J.H."/>
            <person name="Sheng Y."/>
            <person name="Liu T."/>
            <person name="Pan Y.S."/>
            <person name="Xia L.Y."/>
            <person name="Li J."/>
            <person name="Zhao F."/>
            <person name="Cao W.C."/>
        </authorList>
    </citation>
    <scope>NUCLEOTIDE SEQUENCE</scope>
    <source>
        <strain evidence="7">Rsan-2018</strain>
    </source>
</reference>
<feature type="transmembrane region" description="Helical" evidence="6">
    <location>
        <begin position="67"/>
        <end position="83"/>
    </location>
</feature>
<proteinExistence type="predicted"/>
<feature type="transmembrane region" description="Helical" evidence="6">
    <location>
        <begin position="273"/>
        <end position="301"/>
    </location>
</feature>
<evidence type="ECO:0000313" key="8">
    <source>
        <dbReference type="Proteomes" id="UP000821837"/>
    </source>
</evidence>
<protein>
    <submittedName>
        <fullName evidence="7">Uncharacterized protein</fullName>
    </submittedName>
</protein>
<evidence type="ECO:0000256" key="5">
    <source>
        <dbReference type="ARBA" id="ARBA00023136"/>
    </source>
</evidence>
<evidence type="ECO:0000256" key="6">
    <source>
        <dbReference type="SAM" id="Phobius"/>
    </source>
</evidence>
<feature type="transmembrane region" description="Helical" evidence="6">
    <location>
        <begin position="116"/>
        <end position="136"/>
    </location>
</feature>